<protein>
    <submittedName>
        <fullName evidence="1">Uncharacterized protein</fullName>
    </submittedName>
</protein>
<proteinExistence type="predicted"/>
<evidence type="ECO:0000313" key="2">
    <source>
        <dbReference type="Proteomes" id="UP000299102"/>
    </source>
</evidence>
<keyword evidence="2" id="KW-1185">Reference proteome</keyword>
<evidence type="ECO:0000313" key="1">
    <source>
        <dbReference type="EMBL" id="GBP40303.1"/>
    </source>
</evidence>
<sequence length="118" mass="12240">MNASGISRAARPLKATQNTQRHLGIIFQATYTHVYAYASIYSGLALGPLLSPKRRGGRPSPGSLRHAVALRLGICGMVQGRELVASVCGGGGAGAGALRQSVLVRGGRTAQCVHLLHP</sequence>
<name>A0A4C1VNN7_EUMVA</name>
<accession>A0A4C1VNN7</accession>
<reference evidence="1 2" key="1">
    <citation type="journal article" date="2019" name="Commun. Biol.">
        <title>The bagworm genome reveals a unique fibroin gene that provides high tensile strength.</title>
        <authorList>
            <person name="Kono N."/>
            <person name="Nakamura H."/>
            <person name="Ohtoshi R."/>
            <person name="Tomita M."/>
            <person name="Numata K."/>
            <person name="Arakawa K."/>
        </authorList>
    </citation>
    <scope>NUCLEOTIDE SEQUENCE [LARGE SCALE GENOMIC DNA]</scope>
</reference>
<comment type="caution">
    <text evidence="1">The sequence shown here is derived from an EMBL/GenBank/DDBJ whole genome shotgun (WGS) entry which is preliminary data.</text>
</comment>
<dbReference type="EMBL" id="BGZK01000379">
    <property type="protein sequence ID" value="GBP40303.1"/>
    <property type="molecule type" value="Genomic_DNA"/>
</dbReference>
<dbReference type="AlphaFoldDB" id="A0A4C1VNN7"/>
<gene>
    <name evidence="1" type="ORF">EVAR_83993_1</name>
</gene>
<organism evidence="1 2">
    <name type="scientific">Eumeta variegata</name>
    <name type="common">Bagworm moth</name>
    <name type="synonym">Eumeta japonica</name>
    <dbReference type="NCBI Taxonomy" id="151549"/>
    <lineage>
        <taxon>Eukaryota</taxon>
        <taxon>Metazoa</taxon>
        <taxon>Ecdysozoa</taxon>
        <taxon>Arthropoda</taxon>
        <taxon>Hexapoda</taxon>
        <taxon>Insecta</taxon>
        <taxon>Pterygota</taxon>
        <taxon>Neoptera</taxon>
        <taxon>Endopterygota</taxon>
        <taxon>Lepidoptera</taxon>
        <taxon>Glossata</taxon>
        <taxon>Ditrysia</taxon>
        <taxon>Tineoidea</taxon>
        <taxon>Psychidae</taxon>
        <taxon>Oiketicinae</taxon>
        <taxon>Eumeta</taxon>
    </lineage>
</organism>
<dbReference type="Proteomes" id="UP000299102">
    <property type="component" value="Unassembled WGS sequence"/>
</dbReference>